<evidence type="ECO:0000256" key="1">
    <source>
        <dbReference type="SAM" id="SignalP"/>
    </source>
</evidence>
<dbReference type="PANTHER" id="PTHR11008">
    <property type="entry name" value="PROTEIN TAKEOUT-LIKE PROTEIN"/>
    <property type="match status" value="1"/>
</dbReference>
<protein>
    <submittedName>
        <fullName evidence="2">Haemolymph juvenile hormone binding</fullName>
    </submittedName>
</protein>
<dbReference type="EMBL" id="CABPRJ010001906">
    <property type="protein sequence ID" value="VVC40626.1"/>
    <property type="molecule type" value="Genomic_DNA"/>
</dbReference>
<dbReference type="InterPro" id="IPR038606">
    <property type="entry name" value="To_sf"/>
</dbReference>
<keyword evidence="3" id="KW-1185">Reference proteome</keyword>
<keyword evidence="1" id="KW-0732">Signal</keyword>
<dbReference type="OrthoDB" id="8186595at2759"/>
<dbReference type="SMART" id="SM00700">
    <property type="entry name" value="JHBP"/>
    <property type="match status" value="1"/>
</dbReference>
<feature type="chain" id="PRO_5022693577" evidence="1">
    <location>
        <begin position="22"/>
        <end position="182"/>
    </location>
</feature>
<evidence type="ECO:0000313" key="2">
    <source>
        <dbReference type="EMBL" id="VVC40626.1"/>
    </source>
</evidence>
<gene>
    <name evidence="2" type="ORF">CINCED_3A002128</name>
</gene>
<organism evidence="2 3">
    <name type="scientific">Cinara cedri</name>
    <dbReference type="NCBI Taxonomy" id="506608"/>
    <lineage>
        <taxon>Eukaryota</taxon>
        <taxon>Metazoa</taxon>
        <taxon>Ecdysozoa</taxon>
        <taxon>Arthropoda</taxon>
        <taxon>Hexapoda</taxon>
        <taxon>Insecta</taxon>
        <taxon>Pterygota</taxon>
        <taxon>Neoptera</taxon>
        <taxon>Paraneoptera</taxon>
        <taxon>Hemiptera</taxon>
        <taxon>Sternorrhyncha</taxon>
        <taxon>Aphidomorpha</taxon>
        <taxon>Aphidoidea</taxon>
        <taxon>Aphididae</taxon>
        <taxon>Lachninae</taxon>
        <taxon>Cinara</taxon>
    </lineage>
</organism>
<dbReference type="AlphaFoldDB" id="A0A5E4N9Q7"/>
<feature type="signal peptide" evidence="1">
    <location>
        <begin position="1"/>
        <end position="21"/>
    </location>
</feature>
<evidence type="ECO:0000313" key="3">
    <source>
        <dbReference type="Proteomes" id="UP000325440"/>
    </source>
</evidence>
<dbReference type="InterPro" id="IPR010562">
    <property type="entry name" value="Haemolymph_juvenile_hormone-bd"/>
</dbReference>
<dbReference type="Gene3D" id="3.15.10.30">
    <property type="entry name" value="Haemolymph juvenile hormone binding protein"/>
    <property type="match status" value="1"/>
</dbReference>
<dbReference type="PANTHER" id="PTHR11008:SF32">
    <property type="entry name" value="CIRCADIAN CLOCK-CONTROLLED PROTEIN DAYWAKE-RELATED"/>
    <property type="match status" value="1"/>
</dbReference>
<accession>A0A5E4N9Q7</accession>
<reference evidence="2 3" key="1">
    <citation type="submission" date="2019-08" db="EMBL/GenBank/DDBJ databases">
        <authorList>
            <person name="Alioto T."/>
            <person name="Alioto T."/>
            <person name="Gomez Garrido J."/>
        </authorList>
    </citation>
    <scope>NUCLEOTIDE SEQUENCE [LARGE SCALE GENOMIC DNA]</scope>
</reference>
<name>A0A5E4N9Q7_9HEMI</name>
<dbReference type="GO" id="GO:0005615">
    <property type="term" value="C:extracellular space"/>
    <property type="evidence" value="ECO:0007669"/>
    <property type="project" value="TreeGrafter"/>
</dbReference>
<dbReference type="Pfam" id="PF06585">
    <property type="entry name" value="JHBP"/>
    <property type="match status" value="1"/>
</dbReference>
<dbReference type="Proteomes" id="UP000325440">
    <property type="component" value="Unassembled WGS sequence"/>
</dbReference>
<sequence length="182" mass="20382">MSTKLFILCGLVLTTIITVKGAPSSNLPKGFIQCKKSDPKFNECLKDGFQSAIPRLTNDNYEVNGNVLVGPVKGKGKCKLAIDISNAVFNVQFKPVVKNGNTFLDTKNLTLKFVATNLHMQFDRLFNGDKALGDNMNVFLNENWRDILNELQPAIEEVLGMVFKDISQQFVKRIPENEKFLP</sequence>
<proteinExistence type="predicted"/>